<keyword evidence="1" id="KW-1133">Transmembrane helix</keyword>
<feature type="transmembrane region" description="Helical" evidence="1">
    <location>
        <begin position="55"/>
        <end position="75"/>
    </location>
</feature>
<proteinExistence type="predicted"/>
<evidence type="ECO:0000313" key="2">
    <source>
        <dbReference type="EMBL" id="HIV99614.1"/>
    </source>
</evidence>
<dbReference type="InterPro" id="IPR007403">
    <property type="entry name" value="DUF456"/>
</dbReference>
<feature type="transmembrane region" description="Helical" evidence="1">
    <location>
        <begin position="87"/>
        <end position="105"/>
    </location>
</feature>
<comment type="caution">
    <text evidence="2">The sequence shown here is derived from an EMBL/GenBank/DDBJ whole genome shotgun (WGS) entry which is preliminary data.</text>
</comment>
<gene>
    <name evidence="2" type="ORF">H9894_00220</name>
</gene>
<dbReference type="Pfam" id="PF04306">
    <property type="entry name" value="DUF456"/>
    <property type="match status" value="1"/>
</dbReference>
<sequence>MEVFAMGWTLLIGAFLFVLGIVLLLSVFGLPGNWLMLILVAVYHFVLPVPSTLGIGYWLIVLGIAILGEVLEFLLQVKQAKKYGSSNTGTVGGVIGAIAGAILLAPFFFGIGAFIGALLGAWTGCFLFELLRGQDTKTAARAALGAMFGRFLGTVCKLACGVIIWAVTMHYIWPDPEHLPFDFPWLPDVVPVPPQAVPPDVSSVLGPVASLIA</sequence>
<keyword evidence="1" id="KW-0812">Transmembrane</keyword>
<dbReference type="EMBL" id="DXHV01000005">
    <property type="protein sequence ID" value="HIV99614.1"/>
    <property type="molecule type" value="Genomic_DNA"/>
</dbReference>
<reference evidence="2" key="2">
    <citation type="submission" date="2021-04" db="EMBL/GenBank/DDBJ databases">
        <authorList>
            <person name="Gilroy R."/>
        </authorList>
    </citation>
    <scope>NUCLEOTIDE SEQUENCE</scope>
    <source>
        <strain evidence="2">ChiHecec2B26-446</strain>
    </source>
</reference>
<evidence type="ECO:0000313" key="3">
    <source>
        <dbReference type="Proteomes" id="UP000886752"/>
    </source>
</evidence>
<name>A0A9D1TNF4_9BACT</name>
<organism evidence="2 3">
    <name type="scientific">Candidatus Desulfovibrio intestinipullorum</name>
    <dbReference type="NCBI Taxonomy" id="2838536"/>
    <lineage>
        <taxon>Bacteria</taxon>
        <taxon>Pseudomonadati</taxon>
        <taxon>Thermodesulfobacteriota</taxon>
        <taxon>Desulfovibrionia</taxon>
        <taxon>Desulfovibrionales</taxon>
        <taxon>Desulfovibrionaceae</taxon>
        <taxon>Desulfovibrio</taxon>
    </lineage>
</organism>
<keyword evidence="1" id="KW-0472">Membrane</keyword>
<accession>A0A9D1TNF4</accession>
<dbReference type="Proteomes" id="UP000886752">
    <property type="component" value="Unassembled WGS sequence"/>
</dbReference>
<evidence type="ECO:0000256" key="1">
    <source>
        <dbReference type="SAM" id="Phobius"/>
    </source>
</evidence>
<dbReference type="AlphaFoldDB" id="A0A9D1TNF4"/>
<reference evidence="2" key="1">
    <citation type="journal article" date="2021" name="PeerJ">
        <title>Extensive microbial diversity within the chicken gut microbiome revealed by metagenomics and culture.</title>
        <authorList>
            <person name="Gilroy R."/>
            <person name="Ravi A."/>
            <person name="Getino M."/>
            <person name="Pursley I."/>
            <person name="Horton D.L."/>
            <person name="Alikhan N.F."/>
            <person name="Baker D."/>
            <person name="Gharbi K."/>
            <person name="Hall N."/>
            <person name="Watson M."/>
            <person name="Adriaenssens E.M."/>
            <person name="Foster-Nyarko E."/>
            <person name="Jarju S."/>
            <person name="Secka A."/>
            <person name="Antonio M."/>
            <person name="Oren A."/>
            <person name="Chaudhuri R.R."/>
            <person name="La Ragione R."/>
            <person name="Hildebrand F."/>
            <person name="Pallen M.J."/>
        </authorList>
    </citation>
    <scope>NUCLEOTIDE SEQUENCE</scope>
    <source>
        <strain evidence="2">ChiHecec2B26-446</strain>
    </source>
</reference>
<feature type="transmembrane region" description="Helical" evidence="1">
    <location>
        <begin position="111"/>
        <end position="131"/>
    </location>
</feature>
<feature type="transmembrane region" description="Helical" evidence="1">
    <location>
        <begin position="6"/>
        <end position="25"/>
    </location>
</feature>
<feature type="transmembrane region" description="Helical" evidence="1">
    <location>
        <begin position="151"/>
        <end position="173"/>
    </location>
</feature>
<protein>
    <submittedName>
        <fullName evidence="2">DUF456 domain-containing protein</fullName>
    </submittedName>
</protein>